<dbReference type="GeneID" id="73472054"/>
<organism evidence="3 4">
    <name type="scientific">[Candida] subhashii</name>
    <dbReference type="NCBI Taxonomy" id="561895"/>
    <lineage>
        <taxon>Eukaryota</taxon>
        <taxon>Fungi</taxon>
        <taxon>Dikarya</taxon>
        <taxon>Ascomycota</taxon>
        <taxon>Saccharomycotina</taxon>
        <taxon>Pichiomycetes</taxon>
        <taxon>Debaryomycetaceae</taxon>
        <taxon>Spathaspora</taxon>
    </lineage>
</organism>
<evidence type="ECO:0000259" key="2">
    <source>
        <dbReference type="PROSITE" id="PS51721"/>
    </source>
</evidence>
<dbReference type="GO" id="GO:0005739">
    <property type="term" value="C:mitochondrion"/>
    <property type="evidence" value="ECO:0007669"/>
    <property type="project" value="UniProtKB-SubCell"/>
</dbReference>
<dbReference type="PANTHER" id="PTHR46434">
    <property type="entry name" value="GENETIC INTERACTOR OF PROHIBITINS 3, MITOCHONDRIAL"/>
    <property type="match status" value="1"/>
</dbReference>
<proteinExistence type="predicted"/>
<dbReference type="EMBL" id="JAGSYN010000223">
    <property type="protein sequence ID" value="KAG7661258.1"/>
    <property type="molecule type" value="Genomic_DNA"/>
</dbReference>
<protein>
    <submittedName>
        <fullName evidence="3">GEP3</fullName>
    </submittedName>
</protein>
<evidence type="ECO:0000313" key="4">
    <source>
        <dbReference type="Proteomes" id="UP000694255"/>
    </source>
</evidence>
<comment type="subcellular location">
    <subcellularLocation>
        <location evidence="1">Mitochondrion</location>
    </subcellularLocation>
</comment>
<gene>
    <name evidence="3" type="ORF">J8A68_005254</name>
</gene>
<dbReference type="AlphaFoldDB" id="A0A8J5QFK8"/>
<dbReference type="PROSITE" id="PS51721">
    <property type="entry name" value="G_CP"/>
    <property type="match status" value="1"/>
</dbReference>
<evidence type="ECO:0000256" key="1">
    <source>
        <dbReference type="ARBA" id="ARBA00004173"/>
    </source>
</evidence>
<dbReference type="InterPro" id="IPR030378">
    <property type="entry name" value="G_CP_dom"/>
</dbReference>
<dbReference type="RefSeq" id="XP_049261491.1">
    <property type="nucleotide sequence ID" value="XM_049409300.1"/>
</dbReference>
<keyword evidence="4" id="KW-1185">Reference proteome</keyword>
<dbReference type="GO" id="GO:0005525">
    <property type="term" value="F:GTP binding"/>
    <property type="evidence" value="ECO:0007669"/>
    <property type="project" value="InterPro"/>
</dbReference>
<dbReference type="PANTHER" id="PTHR46434:SF1">
    <property type="entry name" value="GENETIC INTERACTOR OF PROHIBITINS 3, MITOCHONDRIAL"/>
    <property type="match status" value="1"/>
</dbReference>
<evidence type="ECO:0000313" key="3">
    <source>
        <dbReference type="EMBL" id="KAG7661258.1"/>
    </source>
</evidence>
<accession>A0A8J5QFK8</accession>
<reference evidence="3 4" key="1">
    <citation type="journal article" date="2021" name="DNA Res.">
        <title>Genome analysis of Candida subhashii reveals its hybrid nature and dual mitochondrial genome conformations.</title>
        <authorList>
            <person name="Mixao V."/>
            <person name="Hegedusova E."/>
            <person name="Saus E."/>
            <person name="Pryszcz L.P."/>
            <person name="Cillingova A."/>
            <person name="Nosek J."/>
            <person name="Gabaldon T."/>
        </authorList>
    </citation>
    <scope>NUCLEOTIDE SEQUENCE [LARGE SCALE GENOMIC DNA]</scope>
    <source>
        <strain evidence="3 4">CBS 10753</strain>
    </source>
</reference>
<dbReference type="InterPro" id="IPR050896">
    <property type="entry name" value="Mito_lipid_metab_GTPase"/>
</dbReference>
<comment type="caution">
    <text evidence="3">The sequence shown here is derived from an EMBL/GenBank/DDBJ whole genome shotgun (WGS) entry which is preliminary data.</text>
</comment>
<dbReference type="OrthoDB" id="1696305at2759"/>
<sequence length="608" mass="69940">MFTRVIKRSLPRVFVRFNSSTFLPFLAITKCRSCGIELQNKDKNKPGYYYSSQEEEDDSGEIKKPVRDVNRVYGSFLDKLDADDKALLLSNNFSSPQGLKEVNRSNDLYTSKEMANKVYEIKPDESLKECVRCRSVTYRSKFEINKDNFPIHDLNTVMATIPMKSPVVYVFGANDFPIGINPDIFRYRNPRDVFFVMTKSDNLFERNSASEKYTISFLRDYLGTKYYVPPENVYVTSGKEGWNAAALSVFIPDSAYLVGNTNCGKSTLIKALMLYNELQNRREQESKIPYIVRQKGKKKFIQEFNKKVGPGVSYVPGFTRDIMPILIDGIKTIYDVPGFTSNENIHEFYQLFKTGKMLSGITEGAQTYKQGTYKSRYQSFKGSQVVSMGGIGYLTIPENSMYQIRNVTNIDLHKFSSLQKAVNSSIDTPVALEEKFLINHSRETLSNFDKYIIPPYYGSIDLVFENIGYMNIKPVGRKNTNELMTLYIPKGLKVAIRQQIMDYIAKSFSGYDARGNKLNKENYYDKSTFALKSFNNKEPFASELIPGKGKITDCLEWTSENEQEQKLNVKLTDYAQLNMVLDVPEEHMYDDAFEVNEQNKYRFWSGKF</sequence>
<dbReference type="Proteomes" id="UP000694255">
    <property type="component" value="Unassembled WGS sequence"/>
</dbReference>
<feature type="domain" description="CP-type G" evidence="2">
    <location>
        <begin position="151"/>
        <end position="342"/>
    </location>
</feature>
<name>A0A8J5QFK8_9ASCO</name>